<keyword evidence="7" id="KW-0399">Innate immunity</keyword>
<keyword evidence="9" id="KW-0677">Repeat</keyword>
<name>A0AAV2ZT00_PYXAD</name>
<evidence type="ECO:0000259" key="22">
    <source>
        <dbReference type="PROSITE" id="PS51789"/>
    </source>
</evidence>
<dbReference type="GO" id="GO:0003724">
    <property type="term" value="F:RNA helicase activity"/>
    <property type="evidence" value="ECO:0007669"/>
    <property type="project" value="UniProtKB-EC"/>
</dbReference>
<dbReference type="InterPro" id="IPR001650">
    <property type="entry name" value="Helicase_C-like"/>
</dbReference>
<dbReference type="InterPro" id="IPR031964">
    <property type="entry name" value="CARD_dom"/>
</dbReference>
<dbReference type="InterPro" id="IPR051363">
    <property type="entry name" value="RLR_Helicase"/>
</dbReference>
<dbReference type="GO" id="GO:0003677">
    <property type="term" value="F:DNA binding"/>
    <property type="evidence" value="ECO:0007669"/>
    <property type="project" value="InterPro"/>
</dbReference>
<comment type="similarity">
    <text evidence="2">Belongs to the helicase family. RLR subfamily.</text>
</comment>
<evidence type="ECO:0000256" key="5">
    <source>
        <dbReference type="ARBA" id="ARBA00022499"/>
    </source>
</evidence>
<protein>
    <recommendedName>
        <fullName evidence="3">RNA helicase</fullName>
        <ecNumber evidence="3">3.6.4.13</ecNumber>
    </recommendedName>
</protein>
<dbReference type="Proteomes" id="UP001181693">
    <property type="component" value="Unassembled WGS sequence"/>
</dbReference>
<keyword evidence="8" id="KW-0479">Metal-binding</keyword>
<dbReference type="Pfam" id="PF16739">
    <property type="entry name" value="CARD_2"/>
    <property type="match status" value="1"/>
</dbReference>
<dbReference type="EMBL" id="DYDO01000008">
    <property type="protein sequence ID" value="DBA19781.1"/>
    <property type="molecule type" value="Genomic_DNA"/>
</dbReference>
<dbReference type="InterPro" id="IPR014001">
    <property type="entry name" value="Helicase_ATP-bd"/>
</dbReference>
<evidence type="ECO:0000256" key="2">
    <source>
        <dbReference type="ARBA" id="ARBA00006866"/>
    </source>
</evidence>
<dbReference type="PROSITE" id="PS51192">
    <property type="entry name" value="HELICASE_ATP_BIND_1"/>
    <property type="match status" value="1"/>
</dbReference>
<evidence type="ECO:0000256" key="1">
    <source>
        <dbReference type="ARBA" id="ARBA00004496"/>
    </source>
</evidence>
<dbReference type="GO" id="GO:0039530">
    <property type="term" value="P:MDA-5 signaling pathway"/>
    <property type="evidence" value="ECO:0007669"/>
    <property type="project" value="TreeGrafter"/>
</dbReference>
<dbReference type="InterPro" id="IPR006935">
    <property type="entry name" value="Helicase/UvrB_N"/>
</dbReference>
<keyword evidence="10" id="KW-0547">Nucleotide-binding</keyword>
<dbReference type="SUPFAM" id="SSF52540">
    <property type="entry name" value="P-loop containing nucleoside triphosphate hydrolases"/>
    <property type="match status" value="2"/>
</dbReference>
<evidence type="ECO:0000256" key="9">
    <source>
        <dbReference type="ARBA" id="ARBA00022737"/>
    </source>
</evidence>
<feature type="domain" description="Helicase C-terminal" evidence="21">
    <location>
        <begin position="579"/>
        <end position="753"/>
    </location>
</feature>
<dbReference type="GO" id="GO:0003727">
    <property type="term" value="F:single-stranded RNA binding"/>
    <property type="evidence" value="ECO:0007669"/>
    <property type="project" value="TreeGrafter"/>
</dbReference>
<dbReference type="CDD" id="cd12090">
    <property type="entry name" value="MDA5_ID"/>
    <property type="match status" value="1"/>
</dbReference>
<evidence type="ECO:0000256" key="19">
    <source>
        <dbReference type="ARBA" id="ARBA00049390"/>
    </source>
</evidence>
<evidence type="ECO:0000256" key="7">
    <source>
        <dbReference type="ARBA" id="ARBA00022588"/>
    </source>
</evidence>
<evidence type="ECO:0000256" key="8">
    <source>
        <dbReference type="ARBA" id="ARBA00022723"/>
    </source>
</evidence>
<dbReference type="Pfam" id="PF00271">
    <property type="entry name" value="Helicase_C"/>
    <property type="match status" value="1"/>
</dbReference>
<sequence length="907" mass="104510">MAQDENAEPINLNMIEIFKIRLIKNIQVIPLLDHMYSLDDEFKEILRNTAATTSNGEAARKLIDHLLRGSHEPGWFEEFVNALVESENSQAQLYVRHEDLPSLEQEAKLDYCEKLLRYLYPKLLEALKPSEIAIRCLKHHLCSFEDVENEGNRELLSRITKKKNWFCSFVKVLHELSNNELIKELTGCTYDEFLDDESTDRASPIPEITLRDYQMEVARPALEGENVIICLPTGSGKTRVAVYITRDHLDKRRAKGLPAKAIVLVNKVPLVEQHFRNEFYPYLKHSYNVTKISGDSQLKISFPNVVRKNDVIICTAQILENSLIQAAENEEDFSLLIIDECHHTHKDGVYNNIMLRYVKQKRRNKKICKIEDPTQMVSLPQVLGLTASPGVGGANHVKKAEEHILRICANLDSRVMTVKENIDQLERQVKLPFKQVDIAEDKKKNPFGDQLKKMMVEIENYGELSSTSEHGTQSYEQWVIQKEKSAAKEGNRTQNVCANHLKQYNDALQISDTIRMKDSLNHLEKFYNEEKKKIMLLQDDDTEGSKKIDKTDIYLLDLFYKEKKKLRSLAAKEEYENEKLAKLRRAIMEEFTANGKARGIVFTKTRQCAVALCQWISDNEKFKEVGIRAHFLIGAGGNSDTDVKSMTQNEQKKVIHKFSTGDINLLIATSVAEEGLDIPECNIVIMYGRIVNEIAMMQARGRARAGASKLVLVASNSSGAAEHDSVNEYRESMMYKAIQKVQQMPPEVFMEKIREFQSQNIVEKRVKKLKDMRKVYQQNPHMVTFLCRKCQKLAFSGSDIRVIENMHHVISDPKFKEQFKTCENKTLQEKLADYQINGEIICKDCGRTWGTMMVHKGLDLPCVKIRNFVIKYEDQKMTKDTLDNWRELPIRFPPFKHIEANDSDDDY</sequence>
<dbReference type="InterPro" id="IPR041204">
    <property type="entry name" value="RIG-I-like_C"/>
</dbReference>
<dbReference type="AlphaFoldDB" id="A0AAV2ZT00"/>
<dbReference type="InterPro" id="IPR021673">
    <property type="entry name" value="RLR_CTR"/>
</dbReference>
<evidence type="ECO:0000313" key="24">
    <source>
        <dbReference type="Proteomes" id="UP001181693"/>
    </source>
</evidence>
<dbReference type="GO" id="GO:0016787">
    <property type="term" value="F:hydrolase activity"/>
    <property type="evidence" value="ECO:0007669"/>
    <property type="project" value="UniProtKB-KW"/>
</dbReference>
<evidence type="ECO:0000256" key="18">
    <source>
        <dbReference type="ARBA" id="ARBA00023118"/>
    </source>
</evidence>
<feature type="domain" description="RLR CTR" evidence="22">
    <location>
        <begin position="773"/>
        <end position="902"/>
    </location>
</feature>
<dbReference type="GO" id="GO:0140374">
    <property type="term" value="P:antiviral innate immune response"/>
    <property type="evidence" value="ECO:0007669"/>
    <property type="project" value="TreeGrafter"/>
</dbReference>
<evidence type="ECO:0000259" key="20">
    <source>
        <dbReference type="PROSITE" id="PS51192"/>
    </source>
</evidence>
<evidence type="ECO:0000256" key="10">
    <source>
        <dbReference type="ARBA" id="ARBA00022741"/>
    </source>
</evidence>
<evidence type="ECO:0000256" key="13">
    <source>
        <dbReference type="ARBA" id="ARBA00022833"/>
    </source>
</evidence>
<evidence type="ECO:0000259" key="21">
    <source>
        <dbReference type="PROSITE" id="PS51194"/>
    </source>
</evidence>
<evidence type="ECO:0000256" key="16">
    <source>
        <dbReference type="ARBA" id="ARBA00022859"/>
    </source>
</evidence>
<dbReference type="GO" id="GO:0005737">
    <property type="term" value="C:cytoplasm"/>
    <property type="evidence" value="ECO:0007669"/>
    <property type="project" value="UniProtKB-SubCell"/>
</dbReference>
<keyword evidence="6" id="KW-0597">Phosphoprotein</keyword>
<keyword evidence="13" id="KW-0862">Zinc</keyword>
<reference evidence="23" key="1">
    <citation type="thesis" date="2020" institute="ProQuest LLC" country="789 East Eisenhower Parkway, Ann Arbor, MI, USA">
        <title>Comparative Genomics and Chromosome Evolution.</title>
        <authorList>
            <person name="Mudd A.B."/>
        </authorList>
    </citation>
    <scope>NUCLEOTIDE SEQUENCE</scope>
    <source>
        <strain evidence="23">1538</strain>
        <tissue evidence="23">Blood</tissue>
    </source>
</reference>
<dbReference type="Gene3D" id="1.20.1320.30">
    <property type="match status" value="1"/>
</dbReference>
<keyword evidence="16" id="KW-0391">Immunity</keyword>
<keyword evidence="4" id="KW-0963">Cytoplasm</keyword>
<evidence type="ECO:0000256" key="12">
    <source>
        <dbReference type="ARBA" id="ARBA00022806"/>
    </source>
</evidence>
<accession>A0AAV2ZT00</accession>
<organism evidence="23 24">
    <name type="scientific">Pyxicephalus adspersus</name>
    <name type="common">African bullfrog</name>
    <dbReference type="NCBI Taxonomy" id="30357"/>
    <lineage>
        <taxon>Eukaryota</taxon>
        <taxon>Metazoa</taxon>
        <taxon>Chordata</taxon>
        <taxon>Craniata</taxon>
        <taxon>Vertebrata</taxon>
        <taxon>Euteleostomi</taxon>
        <taxon>Amphibia</taxon>
        <taxon>Batrachia</taxon>
        <taxon>Anura</taxon>
        <taxon>Neobatrachia</taxon>
        <taxon>Ranoidea</taxon>
        <taxon>Pyxicephalidae</taxon>
        <taxon>Pyxicephalinae</taxon>
        <taxon>Pyxicephalus</taxon>
    </lineage>
</organism>
<dbReference type="Pfam" id="PF11648">
    <property type="entry name" value="RIG-I_C-RD"/>
    <property type="match status" value="1"/>
</dbReference>
<dbReference type="InterPro" id="IPR027417">
    <property type="entry name" value="P-loop_NTPase"/>
</dbReference>
<dbReference type="PROSITE" id="PS51789">
    <property type="entry name" value="RLR_CTR"/>
    <property type="match status" value="1"/>
</dbReference>
<keyword evidence="14" id="KW-0067">ATP-binding</keyword>
<dbReference type="SMART" id="SM00490">
    <property type="entry name" value="HELICc"/>
    <property type="match status" value="1"/>
</dbReference>
<dbReference type="Pfam" id="PF18119">
    <property type="entry name" value="RIG-I_C"/>
    <property type="match status" value="1"/>
</dbReference>
<dbReference type="EC" id="3.6.4.13" evidence="3"/>
<keyword evidence="15" id="KW-0832">Ubl conjugation</keyword>
<dbReference type="PANTHER" id="PTHR14074:SF14">
    <property type="entry name" value="INTERFERON-INDUCED HELICASE C DOMAIN-CONTAINING PROTEIN 1"/>
    <property type="match status" value="1"/>
</dbReference>
<evidence type="ECO:0000256" key="14">
    <source>
        <dbReference type="ARBA" id="ARBA00022840"/>
    </source>
</evidence>
<dbReference type="GO" id="GO:0005524">
    <property type="term" value="F:ATP binding"/>
    <property type="evidence" value="ECO:0007669"/>
    <property type="project" value="UniProtKB-KW"/>
</dbReference>
<dbReference type="Gene3D" id="2.170.150.30">
    <property type="entry name" value="RIG-I-like receptor, C-terminal regulatory domain"/>
    <property type="match status" value="1"/>
</dbReference>
<dbReference type="Gene3D" id="1.10.533.10">
    <property type="entry name" value="Death Domain, Fas"/>
    <property type="match status" value="1"/>
</dbReference>
<keyword evidence="24" id="KW-1185">Reference proteome</keyword>
<dbReference type="SMART" id="SM00487">
    <property type="entry name" value="DEXDc"/>
    <property type="match status" value="1"/>
</dbReference>
<dbReference type="Pfam" id="PF04851">
    <property type="entry name" value="ResIII"/>
    <property type="match status" value="1"/>
</dbReference>
<evidence type="ECO:0000313" key="23">
    <source>
        <dbReference type="EMBL" id="DBA19781.1"/>
    </source>
</evidence>
<comment type="caution">
    <text evidence="23">The sequence shown here is derived from an EMBL/GenBank/DDBJ whole genome shotgun (WGS) entry which is preliminary data.</text>
</comment>
<evidence type="ECO:0000256" key="6">
    <source>
        <dbReference type="ARBA" id="ARBA00022553"/>
    </source>
</evidence>
<dbReference type="InterPro" id="IPR038557">
    <property type="entry name" value="RLR_C_sf"/>
</dbReference>
<evidence type="ECO:0000256" key="3">
    <source>
        <dbReference type="ARBA" id="ARBA00012552"/>
    </source>
</evidence>
<comment type="subcellular location">
    <subcellularLocation>
        <location evidence="1">Cytoplasm</location>
    </subcellularLocation>
</comment>
<proteinExistence type="inferred from homology"/>
<dbReference type="PROSITE" id="PS51194">
    <property type="entry name" value="HELICASE_CTER"/>
    <property type="match status" value="1"/>
</dbReference>
<gene>
    <name evidence="23" type="ORF">GDO54_015558</name>
</gene>
<dbReference type="InterPro" id="IPR011029">
    <property type="entry name" value="DEATH-like_dom_sf"/>
</dbReference>
<dbReference type="GO" id="GO:0008270">
    <property type="term" value="F:zinc ion binding"/>
    <property type="evidence" value="ECO:0007669"/>
    <property type="project" value="TreeGrafter"/>
</dbReference>
<dbReference type="GO" id="GO:0003725">
    <property type="term" value="F:double-stranded RNA binding"/>
    <property type="evidence" value="ECO:0007669"/>
    <property type="project" value="TreeGrafter"/>
</dbReference>
<evidence type="ECO:0000256" key="17">
    <source>
        <dbReference type="ARBA" id="ARBA00022884"/>
    </source>
</evidence>
<evidence type="ECO:0000256" key="11">
    <source>
        <dbReference type="ARBA" id="ARBA00022801"/>
    </source>
</evidence>
<evidence type="ECO:0000256" key="4">
    <source>
        <dbReference type="ARBA" id="ARBA00022490"/>
    </source>
</evidence>
<keyword evidence="12" id="KW-0347">Helicase</keyword>
<dbReference type="Gene3D" id="3.40.50.300">
    <property type="entry name" value="P-loop containing nucleotide triphosphate hydrolases"/>
    <property type="match status" value="2"/>
</dbReference>
<dbReference type="PANTHER" id="PTHR14074">
    <property type="entry name" value="HELICASE WITH DEATH DOMAIN-RELATED"/>
    <property type="match status" value="1"/>
</dbReference>
<evidence type="ECO:0000256" key="15">
    <source>
        <dbReference type="ARBA" id="ARBA00022843"/>
    </source>
</evidence>
<feature type="domain" description="Helicase ATP-binding" evidence="20">
    <location>
        <begin position="218"/>
        <end position="407"/>
    </location>
</feature>
<comment type="catalytic activity">
    <reaction evidence="19">
        <text>ATP + H2O = ADP + phosphate + H(+)</text>
        <dbReference type="Rhea" id="RHEA:13065"/>
        <dbReference type="ChEBI" id="CHEBI:15377"/>
        <dbReference type="ChEBI" id="CHEBI:15378"/>
        <dbReference type="ChEBI" id="CHEBI:30616"/>
        <dbReference type="ChEBI" id="CHEBI:43474"/>
        <dbReference type="ChEBI" id="CHEBI:456216"/>
        <dbReference type="EC" id="3.6.4.13"/>
    </reaction>
    <physiologicalReaction direction="left-to-right" evidence="19">
        <dbReference type="Rhea" id="RHEA:13066"/>
    </physiologicalReaction>
</comment>
<keyword evidence="18" id="KW-0051">Antiviral defense</keyword>
<keyword evidence="17" id="KW-0694">RNA-binding</keyword>
<keyword evidence="11" id="KW-0378">Hydrolase</keyword>
<keyword evidence="5" id="KW-1017">Isopeptide bond</keyword>